<protein>
    <recommendedName>
        <fullName evidence="3">Transporter substrate-binding domain-containing protein</fullName>
    </recommendedName>
</protein>
<accession>A0ABX0M8P5</accession>
<dbReference type="EMBL" id="VVIW01000016">
    <property type="protein sequence ID" value="NHZ42983.1"/>
    <property type="molecule type" value="Genomic_DNA"/>
</dbReference>
<proteinExistence type="predicted"/>
<sequence>MVRCREEIRAGVADGFPTAPYTPSLTSFMSFPMHGAAPDNTRAVMLARAMVFRRKGSALDWDGKQFSHRNLPVLVPFGAVLLLDRLQAMGVPHDDKGKTLDLIFAKLAAQRGDAAIGAEYSGIAHLTEPRFATQLEMLPVPFSEEPYFLGVASDYHSAHPAAVERLWDAIGRIGKSAAYRAYYQKAVKGAAH</sequence>
<name>A0ABX0M8P5_9BURK</name>
<gene>
    <name evidence="1" type="ORF">F1609_22805</name>
</gene>
<organism evidence="1 2">
    <name type="scientific">Massilia aquatica</name>
    <dbReference type="NCBI Taxonomy" id="2609000"/>
    <lineage>
        <taxon>Bacteria</taxon>
        <taxon>Pseudomonadati</taxon>
        <taxon>Pseudomonadota</taxon>
        <taxon>Betaproteobacteria</taxon>
        <taxon>Burkholderiales</taxon>
        <taxon>Oxalobacteraceae</taxon>
        <taxon>Telluria group</taxon>
        <taxon>Massilia</taxon>
    </lineage>
</organism>
<keyword evidence="2" id="KW-1185">Reference proteome</keyword>
<evidence type="ECO:0008006" key="3">
    <source>
        <dbReference type="Google" id="ProtNLM"/>
    </source>
</evidence>
<reference evidence="1 2" key="1">
    <citation type="submission" date="2019-09" db="EMBL/GenBank/DDBJ databases">
        <title>Taxonomy of Antarctic Massilia spp.: description of Massilia rubra sp. nov., Massilia aquatica sp. nov., Massilia mucilaginosa sp. nov., Massilia frigida sp. nov. isolated from streams, lakes and regoliths.</title>
        <authorList>
            <person name="Holochova P."/>
            <person name="Sedlacek I."/>
            <person name="Kralova S."/>
            <person name="Maslanova I."/>
            <person name="Busse H.-J."/>
            <person name="Stankova E."/>
            <person name="Vrbovska V."/>
            <person name="Kovarovic V."/>
            <person name="Bartak M."/>
            <person name="Svec P."/>
            <person name="Pantucek R."/>
        </authorList>
    </citation>
    <scope>NUCLEOTIDE SEQUENCE [LARGE SCALE GENOMIC DNA]</scope>
    <source>
        <strain evidence="1 2">CCM 8693</strain>
    </source>
</reference>
<evidence type="ECO:0000313" key="2">
    <source>
        <dbReference type="Proteomes" id="UP000819052"/>
    </source>
</evidence>
<dbReference type="RefSeq" id="WP_167078975.1">
    <property type="nucleotide sequence ID" value="NZ_VVIW01000016.1"/>
</dbReference>
<dbReference type="Proteomes" id="UP000819052">
    <property type="component" value="Unassembled WGS sequence"/>
</dbReference>
<dbReference type="SUPFAM" id="SSF53850">
    <property type="entry name" value="Periplasmic binding protein-like II"/>
    <property type="match status" value="1"/>
</dbReference>
<evidence type="ECO:0000313" key="1">
    <source>
        <dbReference type="EMBL" id="NHZ42983.1"/>
    </source>
</evidence>
<comment type="caution">
    <text evidence="1">The sequence shown here is derived from an EMBL/GenBank/DDBJ whole genome shotgun (WGS) entry which is preliminary data.</text>
</comment>